<dbReference type="STRING" id="1661398.A0A482VQ39"/>
<reference evidence="3 4" key="1">
    <citation type="submission" date="2017-03" db="EMBL/GenBank/DDBJ databases">
        <title>Genome of the blue death feigning beetle - Asbolus verrucosus.</title>
        <authorList>
            <person name="Rider S.D."/>
        </authorList>
    </citation>
    <scope>NUCLEOTIDE SEQUENCE [LARGE SCALE GENOMIC DNA]</scope>
    <source>
        <strain evidence="3">Butters</strain>
        <tissue evidence="3">Head and leg muscle</tissue>
    </source>
</reference>
<evidence type="ECO:0000313" key="3">
    <source>
        <dbReference type="EMBL" id="RZC34509.1"/>
    </source>
</evidence>
<dbReference type="PANTHER" id="PTHR43157">
    <property type="entry name" value="PHOSPHATIDYLINOSITOL-GLYCAN BIOSYNTHESIS CLASS F PROTEIN-RELATED"/>
    <property type="match status" value="1"/>
</dbReference>
<name>A0A482VQ39_ASBVE</name>
<sequence length="272" mass="30148">GIGYETALDFAKRGAKVILACRDPQRAEKARAKIIEKTGNENIFVKLIDLASFDSVRAFAEEINTSEDRLDILVNNAGVIGLGPKKSIDDQLLIMQINYFSSFLLTNLVLDLLKKTGSSRVVNVSSLTAAYVKNFDLSKINKYSSNLKVYATTKLCNILFTIELARRLEGTNVTTYSLHPGAVKTDILRYTQGLQGVISGLFVNLFSKTSEEGAQTTIYCSVAKGIERYSGEHFSNCQKVSPYATATIPGLSKKLWKLSEEIVRLKPEEIRF</sequence>
<dbReference type="OrthoDB" id="191139at2759"/>
<gene>
    <name evidence="3" type="ORF">BDFB_014264</name>
</gene>
<evidence type="ECO:0000313" key="4">
    <source>
        <dbReference type="Proteomes" id="UP000292052"/>
    </source>
</evidence>
<dbReference type="PRINTS" id="PR00081">
    <property type="entry name" value="GDHRDH"/>
</dbReference>
<comment type="caution">
    <text evidence="3">The sequence shown here is derived from an EMBL/GenBank/DDBJ whole genome shotgun (WGS) entry which is preliminary data.</text>
</comment>
<dbReference type="Proteomes" id="UP000292052">
    <property type="component" value="Unassembled WGS sequence"/>
</dbReference>
<keyword evidence="4" id="KW-1185">Reference proteome</keyword>
<protein>
    <submittedName>
        <fullName evidence="3">Adh short domain containing protein</fullName>
    </submittedName>
</protein>
<dbReference type="PRINTS" id="PR00080">
    <property type="entry name" value="SDRFAMILY"/>
</dbReference>
<keyword evidence="1" id="KW-0560">Oxidoreductase</keyword>
<dbReference type="Gene3D" id="3.40.50.720">
    <property type="entry name" value="NAD(P)-binding Rossmann-like Domain"/>
    <property type="match status" value="1"/>
</dbReference>
<feature type="non-terminal residue" evidence="3">
    <location>
        <position position="1"/>
    </location>
</feature>
<evidence type="ECO:0000256" key="1">
    <source>
        <dbReference type="ARBA" id="ARBA00023002"/>
    </source>
</evidence>
<accession>A0A482VQ39</accession>
<dbReference type="EMBL" id="QDEB01079395">
    <property type="protein sequence ID" value="RZC34509.1"/>
    <property type="molecule type" value="Genomic_DNA"/>
</dbReference>
<dbReference type="GO" id="GO:0016491">
    <property type="term" value="F:oxidoreductase activity"/>
    <property type="evidence" value="ECO:0007669"/>
    <property type="project" value="UniProtKB-KW"/>
</dbReference>
<organism evidence="3 4">
    <name type="scientific">Asbolus verrucosus</name>
    <name type="common">Desert ironclad beetle</name>
    <dbReference type="NCBI Taxonomy" id="1661398"/>
    <lineage>
        <taxon>Eukaryota</taxon>
        <taxon>Metazoa</taxon>
        <taxon>Ecdysozoa</taxon>
        <taxon>Arthropoda</taxon>
        <taxon>Hexapoda</taxon>
        <taxon>Insecta</taxon>
        <taxon>Pterygota</taxon>
        <taxon>Neoptera</taxon>
        <taxon>Endopterygota</taxon>
        <taxon>Coleoptera</taxon>
        <taxon>Polyphaga</taxon>
        <taxon>Cucujiformia</taxon>
        <taxon>Tenebrionidae</taxon>
        <taxon>Pimeliinae</taxon>
        <taxon>Asbolus</taxon>
    </lineage>
</organism>
<proteinExistence type="inferred from homology"/>
<dbReference type="AlphaFoldDB" id="A0A482VQ39"/>
<comment type="similarity">
    <text evidence="2">Belongs to the short-chain dehydrogenases/reductases (SDR) family.</text>
</comment>
<evidence type="ECO:0000256" key="2">
    <source>
        <dbReference type="RuleBase" id="RU000363"/>
    </source>
</evidence>
<dbReference type="Pfam" id="PF00106">
    <property type="entry name" value="adh_short"/>
    <property type="match status" value="1"/>
</dbReference>
<dbReference type="SUPFAM" id="SSF51735">
    <property type="entry name" value="NAD(P)-binding Rossmann-fold domains"/>
    <property type="match status" value="1"/>
</dbReference>
<dbReference type="InterPro" id="IPR036291">
    <property type="entry name" value="NAD(P)-bd_dom_sf"/>
</dbReference>
<dbReference type="InterPro" id="IPR002347">
    <property type="entry name" value="SDR_fam"/>
</dbReference>
<dbReference type="PANTHER" id="PTHR43157:SF31">
    <property type="entry name" value="PHOSPHATIDYLINOSITOL-GLYCAN BIOSYNTHESIS CLASS F PROTEIN"/>
    <property type="match status" value="1"/>
</dbReference>